<reference evidence="3 6" key="1">
    <citation type="submission" date="2016-08" db="EMBL/GenBank/DDBJ databases">
        <title>Candidatus Dactylopiibacterium carminicum genome sequence.</title>
        <authorList>
            <person name="Ramirez-Puebla S.T."/>
            <person name="Ormeno-Orrillo E."/>
            <person name="Vera-Ponce De Leon A."/>
            <person name="Luis L."/>
            <person name="Sanchez-Flores A."/>
            <person name="Monica R."/>
            <person name="Martinez-Romero E."/>
        </authorList>
    </citation>
    <scope>NUCLEOTIDE SEQUENCE [LARGE SCALE GENOMIC DNA]</scope>
    <source>
        <strain evidence="3">END1</strain>
    </source>
</reference>
<sequence>MQSRMRQGPALADEEQARHPAPRPRIPRESFMSSRRLLQCLTPALLTACITLVPQPDVIDLAGDWAIRLPTPPGPGAQPSISFDTSLRLISGYDGCNRFHGAYRIQDGQLYAPSLASTRMACLDPARQQLERQLFPLFAHGATLERLPGQPTTLLLRNAQLNVELRLEAMDTPR</sequence>
<dbReference type="Proteomes" id="UP000623509">
    <property type="component" value="Unassembled WGS sequence"/>
</dbReference>
<feature type="region of interest" description="Disordered" evidence="1">
    <location>
        <begin position="1"/>
        <end position="28"/>
    </location>
</feature>
<dbReference type="InterPro" id="IPR053147">
    <property type="entry name" value="Hsp_HslJ-like"/>
</dbReference>
<dbReference type="OrthoDB" id="423130at2"/>
<protein>
    <submittedName>
        <fullName evidence="3">META domain-containing protein</fullName>
    </submittedName>
</protein>
<dbReference type="PANTHER" id="PTHR35535:SF1">
    <property type="entry name" value="HEAT SHOCK PROTEIN HSLJ"/>
    <property type="match status" value="1"/>
</dbReference>
<evidence type="ECO:0000313" key="3">
    <source>
        <dbReference type="EMBL" id="KAF7599748.1"/>
    </source>
</evidence>
<accession>A0A272EUD4</accession>
<dbReference type="AlphaFoldDB" id="A0A272EUD4"/>
<dbReference type="Gene3D" id="2.40.128.270">
    <property type="match status" value="1"/>
</dbReference>
<evidence type="ECO:0000256" key="1">
    <source>
        <dbReference type="SAM" id="MobiDB-lite"/>
    </source>
</evidence>
<evidence type="ECO:0000313" key="4">
    <source>
        <dbReference type="EMBL" id="PAS93702.1"/>
    </source>
</evidence>
<feature type="domain" description="DUF306" evidence="2">
    <location>
        <begin position="75"/>
        <end position="166"/>
    </location>
</feature>
<dbReference type="PANTHER" id="PTHR35535">
    <property type="entry name" value="HEAT SHOCK PROTEIN HSLJ"/>
    <property type="match status" value="1"/>
</dbReference>
<evidence type="ECO:0000313" key="6">
    <source>
        <dbReference type="Proteomes" id="UP000623509"/>
    </source>
</evidence>
<dbReference type="InterPro" id="IPR038670">
    <property type="entry name" value="HslJ-like_sf"/>
</dbReference>
<dbReference type="Pfam" id="PF03724">
    <property type="entry name" value="META"/>
    <property type="match status" value="1"/>
</dbReference>
<dbReference type="InterPro" id="IPR005184">
    <property type="entry name" value="DUF306_Meta_HslJ"/>
</dbReference>
<dbReference type="EMBL" id="NMRN01000013">
    <property type="protein sequence ID" value="PAS93702.1"/>
    <property type="molecule type" value="Genomic_DNA"/>
</dbReference>
<gene>
    <name evidence="3" type="ORF">BGI27_05970</name>
    <name evidence="4" type="ORF">CGU29_06410</name>
</gene>
<proteinExistence type="predicted"/>
<evidence type="ECO:0000259" key="2">
    <source>
        <dbReference type="Pfam" id="PF03724"/>
    </source>
</evidence>
<organism evidence="4 5">
    <name type="scientific">Candidatus Dactylopiibacterium carminicum</name>
    <dbReference type="NCBI Taxonomy" id="857335"/>
    <lineage>
        <taxon>Bacteria</taxon>
        <taxon>Pseudomonadati</taxon>
        <taxon>Pseudomonadota</taxon>
        <taxon>Betaproteobacteria</taxon>
        <taxon>Rhodocyclales</taxon>
        <taxon>Rhodocyclaceae</taxon>
        <taxon>Candidatus Dactylopiibacterium</taxon>
    </lineage>
</organism>
<reference evidence="4 5" key="2">
    <citation type="submission" date="2017-07" db="EMBL/GenBank/DDBJ databases">
        <title>Candidatus Dactylopiibacterium carminicum, a nitrogen-fixing symbiont of the cochineal insect Dactylopius coccus and Dactylopius opuntiae (Hemiptera: Coccoidea: Dactylopiidae).</title>
        <authorList>
            <person name="Vera A."/>
        </authorList>
    </citation>
    <scope>NUCLEOTIDE SEQUENCE [LARGE SCALE GENOMIC DNA]</scope>
    <source>
        <strain evidence="4 5">NFDCM</strain>
    </source>
</reference>
<evidence type="ECO:0000313" key="5">
    <source>
        <dbReference type="Proteomes" id="UP000216107"/>
    </source>
</evidence>
<comment type="caution">
    <text evidence="4">The sequence shown here is derived from an EMBL/GenBank/DDBJ whole genome shotgun (WGS) entry which is preliminary data.</text>
</comment>
<dbReference type="Proteomes" id="UP000216107">
    <property type="component" value="Unassembled WGS sequence"/>
</dbReference>
<name>A0A272EUD4_9RHOO</name>
<keyword evidence="6" id="KW-1185">Reference proteome</keyword>
<dbReference type="EMBL" id="MDUX01000014">
    <property type="protein sequence ID" value="KAF7599748.1"/>
    <property type="molecule type" value="Genomic_DNA"/>
</dbReference>